<organism evidence="1 2">
    <name type="scientific">Clunio marinus</name>
    <dbReference type="NCBI Taxonomy" id="568069"/>
    <lineage>
        <taxon>Eukaryota</taxon>
        <taxon>Metazoa</taxon>
        <taxon>Ecdysozoa</taxon>
        <taxon>Arthropoda</taxon>
        <taxon>Hexapoda</taxon>
        <taxon>Insecta</taxon>
        <taxon>Pterygota</taxon>
        <taxon>Neoptera</taxon>
        <taxon>Endopterygota</taxon>
        <taxon>Diptera</taxon>
        <taxon>Nematocera</taxon>
        <taxon>Chironomoidea</taxon>
        <taxon>Chironomidae</taxon>
        <taxon>Clunio</taxon>
    </lineage>
</organism>
<dbReference type="EMBL" id="CVRI01000011">
    <property type="protein sequence ID" value="CRK89178.1"/>
    <property type="molecule type" value="Genomic_DNA"/>
</dbReference>
<protein>
    <submittedName>
        <fullName evidence="1">CLUMA_CG002939, isoform A</fullName>
    </submittedName>
</protein>
<evidence type="ECO:0000313" key="1">
    <source>
        <dbReference type="EMBL" id="CRK89178.1"/>
    </source>
</evidence>
<evidence type="ECO:0000313" key="2">
    <source>
        <dbReference type="Proteomes" id="UP000183832"/>
    </source>
</evidence>
<proteinExistence type="predicted"/>
<reference evidence="1 2" key="1">
    <citation type="submission" date="2015-04" db="EMBL/GenBank/DDBJ databases">
        <authorList>
            <person name="Syromyatnikov M.Y."/>
            <person name="Popov V.N."/>
        </authorList>
    </citation>
    <scope>NUCLEOTIDE SEQUENCE [LARGE SCALE GENOMIC DNA]</scope>
</reference>
<gene>
    <name evidence="1" type="ORF">CLUMA_CG002939</name>
</gene>
<keyword evidence="2" id="KW-1185">Reference proteome</keyword>
<dbReference type="Proteomes" id="UP000183832">
    <property type="component" value="Unassembled WGS sequence"/>
</dbReference>
<accession>A0A1J1HNR9</accession>
<dbReference type="AlphaFoldDB" id="A0A1J1HNR9"/>
<name>A0A1J1HNR9_9DIPT</name>
<sequence length="97" mass="11541">MGQKTMSKHISRPFVELGKKEINKKFSIFHFVLLPQSFTNFKLRFFEQSRRLTFIVLSLQFLSMFGKQVHGAYCFTIQNEFSKLLAHRIQNRLNLNI</sequence>